<keyword evidence="2" id="KW-1133">Transmembrane helix</keyword>
<evidence type="ECO:0000256" key="2">
    <source>
        <dbReference type="SAM" id="Phobius"/>
    </source>
</evidence>
<evidence type="ECO:0000256" key="1">
    <source>
        <dbReference type="SAM" id="MobiDB-lite"/>
    </source>
</evidence>
<reference evidence="4" key="1">
    <citation type="journal article" date="2019" name="Int. J. Syst. Evol. Microbiol.">
        <title>The Global Catalogue of Microorganisms (GCM) 10K type strain sequencing project: providing services to taxonomists for standard genome sequencing and annotation.</title>
        <authorList>
            <consortium name="The Broad Institute Genomics Platform"/>
            <consortium name="The Broad Institute Genome Sequencing Center for Infectious Disease"/>
            <person name="Wu L."/>
            <person name="Ma J."/>
        </authorList>
    </citation>
    <scope>NUCLEOTIDE SEQUENCE [LARGE SCALE GENOMIC DNA]</scope>
    <source>
        <strain evidence="4">CGMCC 1.9106</strain>
    </source>
</reference>
<dbReference type="Gene3D" id="1.10.150.20">
    <property type="entry name" value="5' to 3' exonuclease, C-terminal subdomain"/>
    <property type="match status" value="1"/>
</dbReference>
<dbReference type="EMBL" id="JBHTAC010000008">
    <property type="protein sequence ID" value="MFC7242887.1"/>
    <property type="molecule type" value="Genomic_DNA"/>
</dbReference>
<protein>
    <submittedName>
        <fullName evidence="3">Helix-hairpin-helix domain-containing protein</fullName>
    </submittedName>
</protein>
<name>A0ABW2GVQ1_9ACTN</name>
<proteinExistence type="predicted"/>
<evidence type="ECO:0000313" key="4">
    <source>
        <dbReference type="Proteomes" id="UP001596392"/>
    </source>
</evidence>
<accession>A0ABW2GVQ1</accession>
<gene>
    <name evidence="3" type="ORF">ACFQO7_10400</name>
</gene>
<feature type="region of interest" description="Disordered" evidence="1">
    <location>
        <begin position="69"/>
        <end position="92"/>
    </location>
</feature>
<dbReference type="RefSeq" id="WP_376806164.1">
    <property type="nucleotide sequence ID" value="NZ_JBHTAC010000008.1"/>
</dbReference>
<dbReference type="Proteomes" id="UP001596392">
    <property type="component" value="Unassembled WGS sequence"/>
</dbReference>
<dbReference type="Pfam" id="PF14520">
    <property type="entry name" value="HHH_5"/>
    <property type="match status" value="1"/>
</dbReference>
<keyword evidence="2" id="KW-0472">Membrane</keyword>
<evidence type="ECO:0000313" key="3">
    <source>
        <dbReference type="EMBL" id="MFC7242887.1"/>
    </source>
</evidence>
<keyword evidence="4" id="KW-1185">Reference proteome</keyword>
<sequence>MAWFIGQSLLMILTAFLLGLLVGWLLFSRRGKSTPAEQPAEAAAPSTPVVAETPAPVAAAPVAAEAKAEKAKPAKKASKKAVPAPAAPADDEIEVQQRPVSLVAPIAKPESAAEPEPVAAEPVVQPTPEPVAVAADEPDDAVEAAVEAAQDKAFKVEASTLTPIENMLVAAGDNLQRIEGIGPKMEAALTAAGMGTYAAVAAADNAALRKAIEDGGLSFAPALLTWAQQAQLLADGDEEGLADLQRRLVAGRDTGRE</sequence>
<organism evidence="3 4">
    <name type="scientific">Catellatospora aurea</name>
    <dbReference type="NCBI Taxonomy" id="1337874"/>
    <lineage>
        <taxon>Bacteria</taxon>
        <taxon>Bacillati</taxon>
        <taxon>Actinomycetota</taxon>
        <taxon>Actinomycetes</taxon>
        <taxon>Micromonosporales</taxon>
        <taxon>Micromonosporaceae</taxon>
        <taxon>Catellatospora</taxon>
    </lineage>
</organism>
<comment type="caution">
    <text evidence="3">The sequence shown here is derived from an EMBL/GenBank/DDBJ whole genome shotgun (WGS) entry which is preliminary data.</text>
</comment>
<keyword evidence="2" id="KW-0812">Transmembrane</keyword>
<feature type="transmembrane region" description="Helical" evidence="2">
    <location>
        <begin position="6"/>
        <end position="27"/>
    </location>
</feature>